<evidence type="ECO:0000256" key="1">
    <source>
        <dbReference type="SAM" id="Phobius"/>
    </source>
</evidence>
<dbReference type="AlphaFoldDB" id="A1ZPB7"/>
<keyword evidence="1" id="KW-0812">Transmembrane</keyword>
<dbReference type="RefSeq" id="WP_002698962.1">
    <property type="nucleotide sequence ID" value="NZ_AAWS01000021.1"/>
</dbReference>
<name>A1ZPB7_MICM2</name>
<evidence type="ECO:0000313" key="3">
    <source>
        <dbReference type="Proteomes" id="UP000004095"/>
    </source>
</evidence>
<accession>A1ZPB7</accession>
<evidence type="ECO:0000313" key="2">
    <source>
        <dbReference type="EMBL" id="EAY27656.1"/>
    </source>
</evidence>
<keyword evidence="1" id="KW-0472">Membrane</keyword>
<reference evidence="2 3" key="1">
    <citation type="submission" date="2007-01" db="EMBL/GenBank/DDBJ databases">
        <authorList>
            <person name="Haygood M."/>
            <person name="Podell S."/>
            <person name="Anderson C."/>
            <person name="Hopkinson B."/>
            <person name="Roe K."/>
            <person name="Barbeau K."/>
            <person name="Gaasterland T."/>
            <person name="Ferriera S."/>
            <person name="Johnson J."/>
            <person name="Kravitz S."/>
            <person name="Beeson K."/>
            <person name="Sutton G."/>
            <person name="Rogers Y.-H."/>
            <person name="Friedman R."/>
            <person name="Frazier M."/>
            <person name="Venter J.C."/>
        </authorList>
    </citation>
    <scope>NUCLEOTIDE SEQUENCE [LARGE SCALE GENOMIC DNA]</scope>
    <source>
        <strain evidence="2 3">ATCC 23134</strain>
    </source>
</reference>
<gene>
    <name evidence="2" type="ORF">M23134_03724</name>
</gene>
<organism evidence="2 3">
    <name type="scientific">Microscilla marina ATCC 23134</name>
    <dbReference type="NCBI Taxonomy" id="313606"/>
    <lineage>
        <taxon>Bacteria</taxon>
        <taxon>Pseudomonadati</taxon>
        <taxon>Bacteroidota</taxon>
        <taxon>Cytophagia</taxon>
        <taxon>Cytophagales</taxon>
        <taxon>Microscillaceae</taxon>
        <taxon>Microscilla</taxon>
    </lineage>
</organism>
<dbReference type="Proteomes" id="UP000004095">
    <property type="component" value="Unassembled WGS sequence"/>
</dbReference>
<comment type="caution">
    <text evidence="2">The sequence shown here is derived from an EMBL/GenBank/DDBJ whole genome shotgun (WGS) entry which is preliminary data.</text>
</comment>
<proteinExistence type="predicted"/>
<sequence length="184" mass="21820">MNKIPLLSTLIYFVLFMAAIFLAIRLNNIWDTYQHHNKAQVIFKDIIAEVKQNQALLNTSQPKNNQLLRNIRQHLKDSVLSISKLRFAPVYLKYTAWNTSRYLQMPRHWQPDILYNVSQMYEFQQLHKEHTQALSRMVRSIAFYEHQQLRTSLDAFEANLSVLCNIDTQLQALYKTFLLVHPTQ</sequence>
<keyword evidence="3" id="KW-1185">Reference proteome</keyword>
<dbReference type="EMBL" id="AAWS01000021">
    <property type="protein sequence ID" value="EAY27656.1"/>
    <property type="molecule type" value="Genomic_DNA"/>
</dbReference>
<protein>
    <submittedName>
        <fullName evidence="2">Uncharacterized protein</fullName>
    </submittedName>
</protein>
<keyword evidence="1" id="KW-1133">Transmembrane helix</keyword>
<feature type="transmembrane region" description="Helical" evidence="1">
    <location>
        <begin position="6"/>
        <end position="24"/>
    </location>
</feature>